<dbReference type="InterPro" id="IPR031127">
    <property type="entry name" value="E3_UB_ligase_RBR"/>
</dbReference>
<gene>
    <name evidence="1" type="ORF">OLC1_LOCUS13944</name>
</gene>
<evidence type="ECO:0000313" key="2">
    <source>
        <dbReference type="Proteomes" id="UP001161247"/>
    </source>
</evidence>
<reference evidence="1" key="1">
    <citation type="submission" date="2023-03" db="EMBL/GenBank/DDBJ databases">
        <authorList>
            <person name="Julca I."/>
        </authorList>
    </citation>
    <scope>NUCLEOTIDE SEQUENCE</scope>
</reference>
<dbReference type="InterPro" id="IPR013083">
    <property type="entry name" value="Znf_RING/FYVE/PHD"/>
</dbReference>
<organism evidence="1 2">
    <name type="scientific">Oldenlandia corymbosa var. corymbosa</name>
    <dbReference type="NCBI Taxonomy" id="529605"/>
    <lineage>
        <taxon>Eukaryota</taxon>
        <taxon>Viridiplantae</taxon>
        <taxon>Streptophyta</taxon>
        <taxon>Embryophyta</taxon>
        <taxon>Tracheophyta</taxon>
        <taxon>Spermatophyta</taxon>
        <taxon>Magnoliopsida</taxon>
        <taxon>eudicotyledons</taxon>
        <taxon>Gunneridae</taxon>
        <taxon>Pentapetalae</taxon>
        <taxon>asterids</taxon>
        <taxon>lamiids</taxon>
        <taxon>Gentianales</taxon>
        <taxon>Rubiaceae</taxon>
        <taxon>Rubioideae</taxon>
        <taxon>Spermacoceae</taxon>
        <taxon>Hedyotis-Oldenlandia complex</taxon>
        <taxon>Oldenlandia</taxon>
    </lineage>
</organism>
<accession>A0AAV1DBD5</accession>
<dbReference type="Proteomes" id="UP001161247">
    <property type="component" value="Chromosome 5"/>
</dbReference>
<sequence length="145" mass="16625">MVSLHHLDCSHFRCISCVKKYAEVMLHRGLLPPCPQEGCKSSIKIAYCEKILSPKLVALIEERLRESEIPVQDRVYCPFPKCSNLMSKAEVLKYTKTITWKSYLYSGFRRCLKCDKGVEANSVMLVEWKGRMIKLIGDVLPGIRT</sequence>
<proteinExistence type="predicted"/>
<name>A0AAV1DBD5_OLDCO</name>
<dbReference type="AlphaFoldDB" id="A0AAV1DBD5"/>
<dbReference type="EMBL" id="OX459122">
    <property type="protein sequence ID" value="CAI9105194.1"/>
    <property type="molecule type" value="Genomic_DNA"/>
</dbReference>
<dbReference type="GO" id="GO:0004842">
    <property type="term" value="F:ubiquitin-protein transferase activity"/>
    <property type="evidence" value="ECO:0007669"/>
    <property type="project" value="InterPro"/>
</dbReference>
<evidence type="ECO:0000313" key="1">
    <source>
        <dbReference type="EMBL" id="CAI9105194.1"/>
    </source>
</evidence>
<dbReference type="PANTHER" id="PTHR11685">
    <property type="entry name" value="RBR FAMILY RING FINGER AND IBR DOMAIN-CONTAINING"/>
    <property type="match status" value="1"/>
</dbReference>
<dbReference type="Gene3D" id="3.30.40.10">
    <property type="entry name" value="Zinc/RING finger domain, C3HC4 (zinc finger)"/>
    <property type="match status" value="1"/>
</dbReference>
<dbReference type="SUPFAM" id="SSF57850">
    <property type="entry name" value="RING/U-box"/>
    <property type="match status" value="1"/>
</dbReference>
<keyword evidence="2" id="KW-1185">Reference proteome</keyword>
<protein>
    <submittedName>
        <fullName evidence="1">OLC1v1004065C1</fullName>
    </submittedName>
</protein>
<dbReference type="GO" id="GO:0016567">
    <property type="term" value="P:protein ubiquitination"/>
    <property type="evidence" value="ECO:0007669"/>
    <property type="project" value="InterPro"/>
</dbReference>